<dbReference type="GO" id="GO:0051539">
    <property type="term" value="F:4 iron, 4 sulfur cluster binding"/>
    <property type="evidence" value="ECO:0007669"/>
    <property type="project" value="UniProtKB-KW"/>
</dbReference>
<protein>
    <recommendedName>
        <fullName evidence="15">Sulfite reductase [ferredoxin]</fullName>
        <ecNumber evidence="6">1.8.7.1</ecNumber>
    </recommendedName>
</protein>
<dbReference type="AlphaFoldDB" id="A0A8S9T2M2"/>
<evidence type="ECO:0000256" key="12">
    <source>
        <dbReference type="ARBA" id="ARBA00023004"/>
    </source>
</evidence>
<evidence type="ECO:0000256" key="1">
    <source>
        <dbReference type="ARBA" id="ARBA00001929"/>
    </source>
</evidence>
<dbReference type="EC" id="1.8.7.1" evidence="6"/>
<dbReference type="EMBL" id="JHEG04000001">
    <property type="protein sequence ID" value="KAF3886605.1"/>
    <property type="molecule type" value="Genomic_DNA"/>
</dbReference>
<reference evidence="18" key="1">
    <citation type="journal article" date="2015" name="Genome Announc.">
        <title>Draft Genome Sequence of Tolypothrix boutellei Strain VB521301.</title>
        <authorList>
            <person name="Chandrababunaidu M.M."/>
            <person name="Singh D."/>
            <person name="Sen D."/>
            <person name="Bhan S."/>
            <person name="Das S."/>
            <person name="Gupta A."/>
            <person name="Adhikary S.P."/>
            <person name="Tripathy S."/>
        </authorList>
    </citation>
    <scope>NUCLEOTIDE SEQUENCE</scope>
    <source>
        <strain evidence="18">VB521301</strain>
    </source>
</reference>
<dbReference type="NCBIfam" id="TIGR02042">
    <property type="entry name" value="sir"/>
    <property type="match status" value="1"/>
</dbReference>
<comment type="similarity">
    <text evidence="4">Belongs to the nitrite and sulfite reductase 4Fe-4S domain family.</text>
</comment>
<evidence type="ECO:0000256" key="15">
    <source>
        <dbReference type="ARBA" id="ARBA00067673"/>
    </source>
</evidence>
<dbReference type="RefSeq" id="WP_038074679.1">
    <property type="nucleotide sequence ID" value="NZ_JHEG04000001.1"/>
</dbReference>
<keyword evidence="19" id="KW-1185">Reference proteome</keyword>
<dbReference type="Proteomes" id="UP000029738">
    <property type="component" value="Unassembled WGS sequence"/>
</dbReference>
<evidence type="ECO:0000256" key="10">
    <source>
        <dbReference type="ARBA" id="ARBA00022784"/>
    </source>
</evidence>
<dbReference type="GO" id="GO:0046872">
    <property type="term" value="F:metal ion binding"/>
    <property type="evidence" value="ECO:0007669"/>
    <property type="project" value="UniProtKB-KW"/>
</dbReference>
<feature type="domain" description="Nitrite/sulphite reductase 4Fe-4S" evidence="16">
    <location>
        <begin position="447"/>
        <end position="583"/>
    </location>
</feature>
<dbReference type="GO" id="GO:0050311">
    <property type="term" value="F:sulfite reductase (ferredoxin) activity"/>
    <property type="evidence" value="ECO:0007669"/>
    <property type="project" value="UniProtKB-EC"/>
</dbReference>
<dbReference type="GO" id="GO:0016002">
    <property type="term" value="F:sulfite reductase activity"/>
    <property type="evidence" value="ECO:0007669"/>
    <property type="project" value="TreeGrafter"/>
</dbReference>
<evidence type="ECO:0000256" key="3">
    <source>
        <dbReference type="ARBA" id="ARBA00003247"/>
    </source>
</evidence>
<evidence type="ECO:0000256" key="14">
    <source>
        <dbReference type="ARBA" id="ARBA00049518"/>
    </source>
</evidence>
<dbReference type="InterPro" id="IPR006066">
    <property type="entry name" value="NO2/SO3_Rdtase_FeS/sirohaem_BS"/>
</dbReference>
<dbReference type="SUPFAM" id="SSF55124">
    <property type="entry name" value="Nitrite/Sulfite reductase N-terminal domain-like"/>
    <property type="match status" value="2"/>
</dbReference>
<evidence type="ECO:0000256" key="9">
    <source>
        <dbReference type="ARBA" id="ARBA00022723"/>
    </source>
</evidence>
<dbReference type="FunFam" id="3.30.413.10:FF:000014">
    <property type="entry name" value="Sulfite reductase [ferredoxin], chloroplastic"/>
    <property type="match status" value="1"/>
</dbReference>
<dbReference type="NCBIfam" id="NF010029">
    <property type="entry name" value="PRK13504.1"/>
    <property type="match status" value="1"/>
</dbReference>
<organism evidence="18 19">
    <name type="scientific">Tolypothrix bouteillei VB521301</name>
    <dbReference type="NCBI Taxonomy" id="1479485"/>
    <lineage>
        <taxon>Bacteria</taxon>
        <taxon>Bacillati</taxon>
        <taxon>Cyanobacteriota</taxon>
        <taxon>Cyanophyceae</taxon>
        <taxon>Nostocales</taxon>
        <taxon>Tolypothrichaceae</taxon>
        <taxon>Tolypothrix</taxon>
    </lineage>
</organism>
<dbReference type="InterPro" id="IPR045169">
    <property type="entry name" value="NO2/SO3_Rdtase_4Fe4S_prot"/>
</dbReference>
<keyword evidence="13" id="KW-0411">Iron-sulfur</keyword>
<evidence type="ECO:0000256" key="11">
    <source>
        <dbReference type="ARBA" id="ARBA00023002"/>
    </source>
</evidence>
<dbReference type="PROSITE" id="PS00365">
    <property type="entry name" value="NIR_SIR"/>
    <property type="match status" value="1"/>
</dbReference>
<dbReference type="PANTHER" id="PTHR11493:SF47">
    <property type="entry name" value="SULFITE REDUCTASE [NADPH] SUBUNIT BETA"/>
    <property type="match status" value="1"/>
</dbReference>
<comment type="catalytic activity">
    <reaction evidence="14">
        <text>hydrogen sulfide + 6 oxidized [2Fe-2S]-[ferredoxin] + 3 H2O = sulfite + 6 reduced [2Fe-2S]-[ferredoxin] + 7 H(+)</text>
        <dbReference type="Rhea" id="RHEA:23132"/>
        <dbReference type="Rhea" id="RHEA-COMP:10000"/>
        <dbReference type="Rhea" id="RHEA-COMP:10001"/>
        <dbReference type="ChEBI" id="CHEBI:15377"/>
        <dbReference type="ChEBI" id="CHEBI:15378"/>
        <dbReference type="ChEBI" id="CHEBI:17359"/>
        <dbReference type="ChEBI" id="CHEBI:29919"/>
        <dbReference type="ChEBI" id="CHEBI:33737"/>
        <dbReference type="ChEBI" id="CHEBI:33738"/>
        <dbReference type="EC" id="1.8.7.1"/>
    </reaction>
</comment>
<comment type="cofactor">
    <cofactor evidence="1">
        <name>siroheme</name>
        <dbReference type="ChEBI" id="CHEBI:60052"/>
    </cofactor>
</comment>
<gene>
    <name evidence="18" type="primary">sir</name>
    <name evidence="18" type="ORF">DA73_0400014815</name>
</gene>
<dbReference type="SUPFAM" id="SSF56014">
    <property type="entry name" value="Nitrite and sulphite reductase 4Fe-4S domain-like"/>
    <property type="match status" value="2"/>
</dbReference>
<dbReference type="GO" id="GO:0009337">
    <property type="term" value="C:sulfite reductase complex (NADPH)"/>
    <property type="evidence" value="ECO:0007669"/>
    <property type="project" value="TreeGrafter"/>
</dbReference>
<name>A0A8S9T2M2_9CYAN</name>
<keyword evidence="8" id="KW-0349">Heme</keyword>
<dbReference type="Pfam" id="PF03460">
    <property type="entry name" value="NIR_SIR_ferr"/>
    <property type="match status" value="2"/>
</dbReference>
<dbReference type="InterPro" id="IPR006067">
    <property type="entry name" value="NO2/SO3_Rdtase_4Fe4S_dom"/>
</dbReference>
<dbReference type="PANTHER" id="PTHR11493">
    <property type="entry name" value="SULFITE REDUCTASE [NADPH] SUBUNIT BETA-RELATED"/>
    <property type="match status" value="1"/>
</dbReference>
<comment type="cofactor">
    <cofactor evidence="2">
        <name>[4Fe-4S] cluster</name>
        <dbReference type="ChEBI" id="CHEBI:49883"/>
    </cofactor>
</comment>
<keyword evidence="12" id="KW-0408">Iron</keyword>
<keyword evidence="7" id="KW-0004">4Fe-4S</keyword>
<sequence>MVKSAPSPTTSRKPSKVEALKERSNFLREPVATEILQDTTHFSEDAVQILKFHGSYQQDNRDNRVKGQEKDYQFMLRTRNPGGFVPPELYLALDKLADEYGNHTLRATTRQGFQLHGILKKNLKAAIASIINSMGSTLGACGDLNRNVMAPPAPFKNKPEYEYAWEYADRIAHLLAPQTGAYYEIWLDGEMALSAEENPEVKTARQKNGTGTIFHDKEEPIYGTYYMPRKFKVCVTVPGDNSIDLYSQDLTLVVITDTAGELEGFNIFAGGGLGRTHNKEETFARLADPICYVDKEDAYDIVKAIVATQRDYGDRTDRRHARLKYLIHDWGVDKFRSMVEKYFGKSLQAFKPLPEFQYYDFLGWNEQGDGKLFLGISIDNGRVKDEGNFQLKTALREIVEHYKLPIRLTPHQNVIFYDIEPENKQAIQDILSRYGVVADLSKIDPIVRYSMACPALPTCGLAVTESERVIPEILDRIRTLLNKVGLQNEHFVVRMTGCPNGCARPYMAELGFVGSAPESYQVWLGGSPNQTRLAVPYMERMHINNLETQLEPIFVYFKQQRKAEEKFGDFCDRVGFDAIREFAALYESETAVKSDDITDDSDGLVEAMADSTTAPITEESERQVVAIANTTTAASKTRRRITLNEEVYTQLKAVSQRQGKPMTHLVNEALSEYLKNLPQSAE</sequence>
<accession>A0A8S9T2M2</accession>
<dbReference type="Gene3D" id="3.30.413.10">
    <property type="entry name" value="Sulfite Reductase Hemoprotein, domain 1"/>
    <property type="match status" value="2"/>
</dbReference>
<evidence type="ECO:0000259" key="17">
    <source>
        <dbReference type="Pfam" id="PF03460"/>
    </source>
</evidence>
<keyword evidence="9" id="KW-0479">Metal-binding</keyword>
<evidence type="ECO:0000256" key="13">
    <source>
        <dbReference type="ARBA" id="ARBA00023014"/>
    </source>
</evidence>
<feature type="domain" description="Nitrite/Sulfite reductase ferredoxin-like" evidence="17">
    <location>
        <begin position="68"/>
        <end position="129"/>
    </location>
</feature>
<evidence type="ECO:0000313" key="18">
    <source>
        <dbReference type="EMBL" id="KAF3886605.1"/>
    </source>
</evidence>
<evidence type="ECO:0000259" key="16">
    <source>
        <dbReference type="Pfam" id="PF01077"/>
    </source>
</evidence>
<evidence type="ECO:0000256" key="8">
    <source>
        <dbReference type="ARBA" id="ARBA00022617"/>
    </source>
</evidence>
<dbReference type="InterPro" id="IPR036136">
    <property type="entry name" value="Nit/Sulf_reduc_fer-like_dom_sf"/>
</dbReference>
<evidence type="ECO:0000256" key="4">
    <source>
        <dbReference type="ARBA" id="ARBA00010429"/>
    </source>
</evidence>
<feature type="domain" description="Nitrite/Sulfite reductase ferredoxin-like" evidence="17">
    <location>
        <begin position="366"/>
        <end position="431"/>
    </location>
</feature>
<feature type="domain" description="Nitrite/sulphite reductase 4Fe-4S" evidence="16">
    <location>
        <begin position="171"/>
        <end position="346"/>
    </location>
</feature>
<keyword evidence="11 18" id="KW-0560">Oxidoreductase</keyword>
<comment type="caution">
    <text evidence="18">The sequence shown here is derived from an EMBL/GenBank/DDBJ whole genome shotgun (WGS) entry which is preliminary data.</text>
</comment>
<dbReference type="InterPro" id="IPR011787">
    <property type="entry name" value="SiR_ferredoxin-dep"/>
</dbReference>
<dbReference type="FunFam" id="3.30.413.10:FF:000008">
    <property type="entry name" value="Sulfite reductase [ferredoxin], chloroplastic"/>
    <property type="match status" value="1"/>
</dbReference>
<comment type="subunit">
    <text evidence="5">Monomer.</text>
</comment>
<proteinExistence type="inferred from homology"/>
<dbReference type="InterPro" id="IPR005117">
    <property type="entry name" value="NiRdtase/SiRdtase_haem-b_fer"/>
</dbReference>
<reference evidence="18" key="2">
    <citation type="submission" date="2019-11" db="EMBL/GenBank/DDBJ databases">
        <title>Improved Assembly of Tolypothrix boutellei genome.</title>
        <authorList>
            <person name="Sarangi A.N."/>
            <person name="Mukherjee M."/>
            <person name="Ghosh S."/>
            <person name="Singh D."/>
            <person name="Das A."/>
            <person name="Kant S."/>
            <person name="Prusty A."/>
            <person name="Tripathy S."/>
        </authorList>
    </citation>
    <scope>NUCLEOTIDE SEQUENCE</scope>
    <source>
        <strain evidence="18">VB521301</strain>
    </source>
</reference>
<keyword evidence="10" id="KW-0883">Thioether bond</keyword>
<dbReference type="PRINTS" id="PR00397">
    <property type="entry name" value="SIROHAEM"/>
</dbReference>
<dbReference type="GO" id="GO:0020037">
    <property type="term" value="F:heme binding"/>
    <property type="evidence" value="ECO:0007669"/>
    <property type="project" value="InterPro"/>
</dbReference>
<evidence type="ECO:0000256" key="7">
    <source>
        <dbReference type="ARBA" id="ARBA00022485"/>
    </source>
</evidence>
<evidence type="ECO:0000313" key="19">
    <source>
        <dbReference type="Proteomes" id="UP000029738"/>
    </source>
</evidence>
<dbReference type="InterPro" id="IPR045854">
    <property type="entry name" value="NO2/SO3_Rdtase_4Fe4S_sf"/>
</dbReference>
<comment type="function">
    <text evidence="3">Catalyzes the reduction of sulfite to sulfide, a step in the biosynthesis of sulfur-containing amino acids and cofactors.</text>
</comment>
<evidence type="ECO:0000256" key="6">
    <source>
        <dbReference type="ARBA" id="ARBA00012353"/>
    </source>
</evidence>
<dbReference type="GO" id="GO:0000103">
    <property type="term" value="P:sulfate assimilation"/>
    <property type="evidence" value="ECO:0007669"/>
    <property type="project" value="TreeGrafter"/>
</dbReference>
<dbReference type="Pfam" id="PF01077">
    <property type="entry name" value="NIR_SIR"/>
    <property type="match status" value="2"/>
</dbReference>
<evidence type="ECO:0000256" key="5">
    <source>
        <dbReference type="ARBA" id="ARBA00011245"/>
    </source>
</evidence>
<evidence type="ECO:0000256" key="2">
    <source>
        <dbReference type="ARBA" id="ARBA00001966"/>
    </source>
</evidence>